<feature type="transmembrane region" description="Helical" evidence="1">
    <location>
        <begin position="12"/>
        <end position="34"/>
    </location>
</feature>
<accession>A0AA41XCA6</accession>
<organism evidence="2 3">
    <name type="scientific">Ectobacillus ponti</name>
    <dbReference type="NCBI Taxonomy" id="2961894"/>
    <lineage>
        <taxon>Bacteria</taxon>
        <taxon>Bacillati</taxon>
        <taxon>Bacillota</taxon>
        <taxon>Bacilli</taxon>
        <taxon>Bacillales</taxon>
        <taxon>Bacillaceae</taxon>
        <taxon>Ectobacillus</taxon>
    </lineage>
</organism>
<sequence>MKRGLIAGAWSGIVLGLFFKLLETVTGIKVYTLLLNVDFIPYIGSIRWPEWTEFLFHLFVSLAIGAVLGFLLQRFRISAYVLAALLTFPTIFLYFPLSILSIRDVPVPTDMAAFSLWVLGHALYAVALAYAYEKSPYPR</sequence>
<dbReference type="Proteomes" id="UP001156102">
    <property type="component" value="Unassembled WGS sequence"/>
</dbReference>
<keyword evidence="3" id="KW-1185">Reference proteome</keyword>
<proteinExistence type="predicted"/>
<evidence type="ECO:0000256" key="1">
    <source>
        <dbReference type="SAM" id="Phobius"/>
    </source>
</evidence>
<evidence type="ECO:0000313" key="3">
    <source>
        <dbReference type="Proteomes" id="UP001156102"/>
    </source>
</evidence>
<feature type="transmembrane region" description="Helical" evidence="1">
    <location>
        <begin position="79"/>
        <end position="102"/>
    </location>
</feature>
<keyword evidence="1" id="KW-0812">Transmembrane</keyword>
<protein>
    <recommendedName>
        <fullName evidence="4">DUF1440 domain-containing protein</fullName>
    </recommendedName>
</protein>
<feature type="transmembrane region" description="Helical" evidence="1">
    <location>
        <begin position="114"/>
        <end position="132"/>
    </location>
</feature>
<dbReference type="AlphaFoldDB" id="A0AA41XCA6"/>
<keyword evidence="1" id="KW-0472">Membrane</keyword>
<keyword evidence="1" id="KW-1133">Transmembrane helix</keyword>
<comment type="caution">
    <text evidence="2">The sequence shown here is derived from an EMBL/GenBank/DDBJ whole genome shotgun (WGS) entry which is preliminary data.</text>
</comment>
<gene>
    <name evidence="2" type="ORF">NK662_17345</name>
</gene>
<evidence type="ECO:0000313" key="2">
    <source>
        <dbReference type="EMBL" id="MCP8970290.1"/>
    </source>
</evidence>
<dbReference type="RefSeq" id="WP_254760206.1">
    <property type="nucleotide sequence ID" value="NZ_JANCLT010000010.1"/>
</dbReference>
<dbReference type="EMBL" id="JANCLT010000010">
    <property type="protein sequence ID" value="MCP8970290.1"/>
    <property type="molecule type" value="Genomic_DNA"/>
</dbReference>
<name>A0AA41XCA6_9BACI</name>
<reference evidence="2" key="1">
    <citation type="submission" date="2022-07" db="EMBL/GenBank/DDBJ databases">
        <authorList>
            <person name="Li W.-J."/>
            <person name="Deng Q.-Q."/>
        </authorList>
    </citation>
    <scope>NUCLEOTIDE SEQUENCE</scope>
    <source>
        <strain evidence="2">SYSU M60031</strain>
    </source>
</reference>
<evidence type="ECO:0008006" key="4">
    <source>
        <dbReference type="Google" id="ProtNLM"/>
    </source>
</evidence>
<feature type="transmembrane region" description="Helical" evidence="1">
    <location>
        <begin position="54"/>
        <end position="72"/>
    </location>
</feature>